<evidence type="ECO:0000256" key="6">
    <source>
        <dbReference type="SAM" id="Coils"/>
    </source>
</evidence>
<dbReference type="Proteomes" id="UP000694546">
    <property type="component" value="Chromosome 20"/>
</dbReference>
<dbReference type="PANTHER" id="PTHR14453:SF67">
    <property type="entry name" value="POLY [ADP-RIBOSE] POLYMERASE"/>
    <property type="match status" value="1"/>
</dbReference>
<keyword evidence="3" id="KW-0808">Transferase</keyword>
<evidence type="ECO:0000256" key="5">
    <source>
        <dbReference type="ARBA" id="ARBA00023242"/>
    </source>
</evidence>
<evidence type="ECO:0000256" key="2">
    <source>
        <dbReference type="ARBA" id="ARBA00022676"/>
    </source>
</evidence>
<evidence type="ECO:0000256" key="1">
    <source>
        <dbReference type="ARBA" id="ARBA00004123"/>
    </source>
</evidence>
<dbReference type="AlphaFoldDB" id="A0A8C4ZCL0"/>
<dbReference type="Gene3D" id="3.30.70.330">
    <property type="match status" value="2"/>
</dbReference>
<reference evidence="8" key="1">
    <citation type="submission" date="2025-08" db="UniProtKB">
        <authorList>
            <consortium name="Ensembl"/>
        </authorList>
    </citation>
    <scope>IDENTIFICATION</scope>
</reference>
<dbReference type="InterPro" id="IPR002589">
    <property type="entry name" value="Macro_dom"/>
</dbReference>
<dbReference type="SUPFAM" id="SSF52949">
    <property type="entry name" value="Macro domain-like"/>
    <property type="match status" value="1"/>
</dbReference>
<dbReference type="OMA" id="ECKIIGM"/>
<dbReference type="PROSITE" id="PS51154">
    <property type="entry name" value="MACRO"/>
    <property type="match status" value="1"/>
</dbReference>
<dbReference type="Pfam" id="PF23085">
    <property type="entry name" value="RRM_PARP14_3"/>
    <property type="match status" value="1"/>
</dbReference>
<evidence type="ECO:0000313" key="9">
    <source>
        <dbReference type="Proteomes" id="UP000694546"/>
    </source>
</evidence>
<name>A0A8C4ZCL0_GADMO</name>
<keyword evidence="4" id="KW-0520">NAD</keyword>
<dbReference type="Gene3D" id="3.40.220.10">
    <property type="entry name" value="Leucine Aminopeptidase, subunit E, domain 1"/>
    <property type="match status" value="1"/>
</dbReference>
<comment type="subcellular location">
    <subcellularLocation>
        <location evidence="1">Nucleus</location>
    </subcellularLocation>
</comment>
<dbReference type="GO" id="GO:0016757">
    <property type="term" value="F:glycosyltransferase activity"/>
    <property type="evidence" value="ECO:0007669"/>
    <property type="project" value="UniProtKB-KW"/>
</dbReference>
<dbReference type="InterPro" id="IPR012677">
    <property type="entry name" value="Nucleotide-bd_a/b_plait_sf"/>
</dbReference>
<evidence type="ECO:0000256" key="4">
    <source>
        <dbReference type="ARBA" id="ARBA00023027"/>
    </source>
</evidence>
<dbReference type="InterPro" id="IPR052056">
    <property type="entry name" value="Mono-ARTD/PARP"/>
</dbReference>
<protein>
    <recommendedName>
        <fullName evidence="7">Macro domain-containing protein</fullName>
    </recommendedName>
</protein>
<evidence type="ECO:0000256" key="3">
    <source>
        <dbReference type="ARBA" id="ARBA00022679"/>
    </source>
</evidence>
<dbReference type="GO" id="GO:0003714">
    <property type="term" value="F:transcription corepressor activity"/>
    <property type="evidence" value="ECO:0007669"/>
    <property type="project" value="TreeGrafter"/>
</dbReference>
<keyword evidence="2" id="KW-0328">Glycosyltransferase</keyword>
<dbReference type="GO" id="GO:0005634">
    <property type="term" value="C:nucleus"/>
    <property type="evidence" value="ECO:0007669"/>
    <property type="project" value="UniProtKB-SubCell"/>
</dbReference>
<feature type="coiled-coil region" evidence="6">
    <location>
        <begin position="480"/>
        <end position="507"/>
    </location>
</feature>
<evidence type="ECO:0000313" key="8">
    <source>
        <dbReference type="Ensembl" id="ENSGMOP00000012075.2"/>
    </source>
</evidence>
<proteinExistence type="predicted"/>
<dbReference type="PANTHER" id="PTHR14453">
    <property type="entry name" value="PARP/ZINC FINGER CCCH TYPE DOMAIN CONTAINING PROTEIN"/>
    <property type="match status" value="1"/>
</dbReference>
<dbReference type="GO" id="GO:0010629">
    <property type="term" value="P:negative regulation of gene expression"/>
    <property type="evidence" value="ECO:0007669"/>
    <property type="project" value="TreeGrafter"/>
</dbReference>
<dbReference type="Ensembl" id="ENSGMOT00000012401.2">
    <property type="protein sequence ID" value="ENSGMOP00000012075.2"/>
    <property type="gene ID" value="ENSGMOG00000011231.2"/>
</dbReference>
<sequence length="1018" mass="114303">MAGKNLILEGLTVDLDDQIKSKLALYFKNKRRSGGEISELRADPTDERRVVLVYVDDKDRNEVLSRKTHQVDLKGSLGVVTLHVTLPQDVKPEPVLSSEEDFVCYDEAKEDAALLRVTSERRRESLEMFFEQCIKDPILRKHGKNTWILQMSNKSDMESVCASNPQQYGISVDVYEGKEEEDLLDRRRYVLSGLDDCCPSDTISMYIHSCSHGAEHSWEAVSGDSIVVTFKEDIDGCQFLTKTFTKRFNNKKIEAFRLELTKSVIVHGNMSQISEEFLTLYFSNKMRSGGDIIKSFVHVNQNKSIVITFEDWKVAQRVAERKHTVMEKVLVAQLFYPDLQWVLTGQTHLQDNFSTDIAIPVTPDLLSFINRNEIFREELTSALQRVQAIVSFNIISKHPQLELKMSMNKYSLGHFRHGPSWETNARREVQTHLEKYIVEHIPMKAEVWQRVKGSCPEVNVATALISFKICSSELLVVGRWEEVETLVKEIKSKMEKASDELHVVKNTIEKGIQFVSKEMLDLTLDLVRDELVNVDLSKNNEHFTIHLKGLSEKVEMAETLIQKVQDTLTSKKLDSSQNLVQFLQSLDLTKFQNDHFSLDNIVAVVICGKESVTVLAKKGDIVRAENKLKEVIKQEALSISGEYNKEKFGEQWKTFNAELKKELDATQNSQNVLIEFSEDKIKLCGFRSVVDIVIAKVKGCLENKKVVTKDIPLKTLQEVEFVESFMNLPADPQLKALGVTVLPCRSPQSPYLKVTATSDQIKEAIHVVKSHIKTIATRKYMYSKAGEAKILKDNISLLKMQAKGLCCNLKLSEQNIPQRFSYYLKGGVTLTLSQGNIAKQTSDVLICPLVNTSFNNPVAQQFLKNGGPGIKNAIVRLERLKQSLVTGDVIMTIVDTLKSKRLIYAAIPVWGKSNSDLNSTHLVTAVLQSLLKGANHQCGSLGMPALGCGTFGCPVKDSCEAIMKGIRGFIGLGCGSMTTIHLTESDPKTVEGFKSALESLVGGSFNFFFGSSCILTNC</sequence>
<dbReference type="GO" id="GO:0005737">
    <property type="term" value="C:cytoplasm"/>
    <property type="evidence" value="ECO:0007669"/>
    <property type="project" value="TreeGrafter"/>
</dbReference>
<keyword evidence="9" id="KW-1185">Reference proteome</keyword>
<reference evidence="8" key="2">
    <citation type="submission" date="2025-09" db="UniProtKB">
        <authorList>
            <consortium name="Ensembl"/>
        </authorList>
    </citation>
    <scope>IDENTIFICATION</scope>
</reference>
<dbReference type="Pfam" id="PF23222">
    <property type="entry name" value="RRM_PARP14_1"/>
    <property type="match status" value="1"/>
</dbReference>
<dbReference type="SMART" id="SM00506">
    <property type="entry name" value="A1pp"/>
    <property type="match status" value="1"/>
</dbReference>
<dbReference type="InterPro" id="IPR057051">
    <property type="entry name" value="PARP14_RPM_1"/>
</dbReference>
<dbReference type="GeneTree" id="ENSGT00940000154311"/>
<keyword evidence="6" id="KW-0175">Coiled coil</keyword>
<dbReference type="Pfam" id="PF01661">
    <property type="entry name" value="Macro"/>
    <property type="match status" value="1"/>
</dbReference>
<dbReference type="InterPro" id="IPR043472">
    <property type="entry name" value="Macro_dom-like"/>
</dbReference>
<evidence type="ECO:0000259" key="7">
    <source>
        <dbReference type="PROSITE" id="PS51154"/>
    </source>
</evidence>
<organism evidence="8 9">
    <name type="scientific">Gadus morhua</name>
    <name type="common">Atlantic cod</name>
    <dbReference type="NCBI Taxonomy" id="8049"/>
    <lineage>
        <taxon>Eukaryota</taxon>
        <taxon>Metazoa</taxon>
        <taxon>Chordata</taxon>
        <taxon>Craniata</taxon>
        <taxon>Vertebrata</taxon>
        <taxon>Euteleostomi</taxon>
        <taxon>Actinopterygii</taxon>
        <taxon>Neopterygii</taxon>
        <taxon>Teleostei</taxon>
        <taxon>Neoteleostei</taxon>
        <taxon>Acanthomorphata</taxon>
        <taxon>Zeiogadaria</taxon>
        <taxon>Gadariae</taxon>
        <taxon>Gadiformes</taxon>
        <taxon>Gadoidei</taxon>
        <taxon>Gadidae</taxon>
        <taxon>Gadus</taxon>
    </lineage>
</organism>
<keyword evidence="5" id="KW-0539">Nucleus</keyword>
<accession>A0A8C4ZCL0</accession>
<feature type="domain" description="Macro" evidence="7">
    <location>
        <begin position="817"/>
        <end position="1001"/>
    </location>
</feature>